<proteinExistence type="predicted"/>
<name>A0AAV9VFW9_9PEZI</name>
<evidence type="ECO:0000313" key="3">
    <source>
        <dbReference type="Proteomes" id="UP001375240"/>
    </source>
</evidence>
<dbReference type="EMBL" id="JAVHNQ010000001">
    <property type="protein sequence ID" value="KAK6359647.1"/>
    <property type="molecule type" value="Genomic_DNA"/>
</dbReference>
<keyword evidence="3" id="KW-1185">Reference proteome</keyword>
<sequence length="91" mass="10295">MGLPLFTAIHRQAVTPFSLLHCILISWLATRIFEFLLWRRYDCGPYTPLPWDVSECGSASGSGQVDEWRAMRGYTTFIGLAVFVVTGLVRQ</sequence>
<comment type="caution">
    <text evidence="2">The sequence shown here is derived from an EMBL/GenBank/DDBJ whole genome shotgun (WGS) entry which is preliminary data.</text>
</comment>
<evidence type="ECO:0000313" key="2">
    <source>
        <dbReference type="EMBL" id="KAK6359647.1"/>
    </source>
</evidence>
<reference evidence="2 3" key="1">
    <citation type="submission" date="2019-10" db="EMBL/GenBank/DDBJ databases">
        <authorList>
            <person name="Palmer J.M."/>
        </authorList>
    </citation>
    <scope>NUCLEOTIDE SEQUENCE [LARGE SCALE GENOMIC DNA]</scope>
    <source>
        <strain evidence="2 3">TWF696</strain>
    </source>
</reference>
<gene>
    <name evidence="2" type="ORF">TWF696_000791</name>
</gene>
<feature type="transmembrane region" description="Helical" evidence="1">
    <location>
        <begin position="71"/>
        <end position="89"/>
    </location>
</feature>
<keyword evidence="1" id="KW-0472">Membrane</keyword>
<evidence type="ECO:0000256" key="1">
    <source>
        <dbReference type="SAM" id="Phobius"/>
    </source>
</evidence>
<keyword evidence="1" id="KW-0812">Transmembrane</keyword>
<organism evidence="2 3">
    <name type="scientific">Orbilia brochopaga</name>
    <dbReference type="NCBI Taxonomy" id="3140254"/>
    <lineage>
        <taxon>Eukaryota</taxon>
        <taxon>Fungi</taxon>
        <taxon>Dikarya</taxon>
        <taxon>Ascomycota</taxon>
        <taxon>Pezizomycotina</taxon>
        <taxon>Orbiliomycetes</taxon>
        <taxon>Orbiliales</taxon>
        <taxon>Orbiliaceae</taxon>
        <taxon>Orbilia</taxon>
    </lineage>
</organism>
<keyword evidence="1" id="KW-1133">Transmembrane helix</keyword>
<dbReference type="Proteomes" id="UP001375240">
    <property type="component" value="Unassembled WGS sequence"/>
</dbReference>
<dbReference type="AlphaFoldDB" id="A0AAV9VFW9"/>
<feature type="transmembrane region" description="Helical" evidence="1">
    <location>
        <begin position="12"/>
        <end position="30"/>
    </location>
</feature>
<protein>
    <submittedName>
        <fullName evidence="2">Uncharacterized protein</fullName>
    </submittedName>
</protein>
<accession>A0AAV9VFW9</accession>